<accession>A0AAN6GHZ8</accession>
<gene>
    <name evidence="2" type="ORF">OC842_001339</name>
</gene>
<dbReference type="EMBL" id="JAPDMQ010000047">
    <property type="protein sequence ID" value="KAK0538276.1"/>
    <property type="molecule type" value="Genomic_DNA"/>
</dbReference>
<comment type="caution">
    <text evidence="2">The sequence shown here is derived from an EMBL/GenBank/DDBJ whole genome shotgun (WGS) entry which is preliminary data.</text>
</comment>
<name>A0AAN6GHZ8_9BASI</name>
<sequence>MQLKLATRLSLALVLISSSVVLAKPNPVPAADLVAHDAAVSNNNIFAVRDCTVCRICPNGSSCCGGCGRPGGCCGTA</sequence>
<feature type="chain" id="PRO_5042992271" evidence="1">
    <location>
        <begin position="24"/>
        <end position="77"/>
    </location>
</feature>
<evidence type="ECO:0000313" key="3">
    <source>
        <dbReference type="Proteomes" id="UP001176521"/>
    </source>
</evidence>
<evidence type="ECO:0000256" key="1">
    <source>
        <dbReference type="SAM" id="SignalP"/>
    </source>
</evidence>
<dbReference type="Proteomes" id="UP001176521">
    <property type="component" value="Unassembled WGS sequence"/>
</dbReference>
<protein>
    <submittedName>
        <fullName evidence="2">Uncharacterized protein</fullName>
    </submittedName>
</protein>
<keyword evidence="1" id="KW-0732">Signal</keyword>
<keyword evidence="3" id="KW-1185">Reference proteome</keyword>
<reference evidence="2" key="1">
    <citation type="journal article" date="2023" name="PhytoFront">
        <title>Draft Genome Resources of Seven Strains of Tilletia horrida, Causal Agent of Kernel Smut of Rice.</title>
        <authorList>
            <person name="Khanal S."/>
            <person name="Antony Babu S."/>
            <person name="Zhou X.G."/>
        </authorList>
    </citation>
    <scope>NUCLEOTIDE SEQUENCE</scope>
    <source>
        <strain evidence="2">TX3</strain>
    </source>
</reference>
<organism evidence="2 3">
    <name type="scientific">Tilletia horrida</name>
    <dbReference type="NCBI Taxonomy" id="155126"/>
    <lineage>
        <taxon>Eukaryota</taxon>
        <taxon>Fungi</taxon>
        <taxon>Dikarya</taxon>
        <taxon>Basidiomycota</taxon>
        <taxon>Ustilaginomycotina</taxon>
        <taxon>Exobasidiomycetes</taxon>
        <taxon>Tilletiales</taxon>
        <taxon>Tilletiaceae</taxon>
        <taxon>Tilletia</taxon>
    </lineage>
</organism>
<evidence type="ECO:0000313" key="2">
    <source>
        <dbReference type="EMBL" id="KAK0538276.1"/>
    </source>
</evidence>
<feature type="signal peptide" evidence="1">
    <location>
        <begin position="1"/>
        <end position="23"/>
    </location>
</feature>
<proteinExistence type="predicted"/>
<dbReference type="AlphaFoldDB" id="A0AAN6GHZ8"/>